<dbReference type="SUPFAM" id="SSF57362">
    <property type="entry name" value="BPTI-like"/>
    <property type="match status" value="2"/>
</dbReference>
<dbReference type="PRINTS" id="PR00759">
    <property type="entry name" value="BASICPTASE"/>
</dbReference>
<dbReference type="SMART" id="SM00131">
    <property type="entry name" value="KU"/>
    <property type="match status" value="2"/>
</dbReference>
<evidence type="ECO:0000259" key="5">
    <source>
        <dbReference type="PROSITE" id="PS50279"/>
    </source>
</evidence>
<evidence type="ECO:0000256" key="2">
    <source>
        <dbReference type="ARBA" id="ARBA00022525"/>
    </source>
</evidence>
<dbReference type="EMBL" id="KN549952">
    <property type="protein sequence ID" value="KHJ95484.1"/>
    <property type="molecule type" value="Genomic_DNA"/>
</dbReference>
<dbReference type="InterPro" id="IPR020901">
    <property type="entry name" value="Prtase_inh_Kunz-CS"/>
</dbReference>
<evidence type="ECO:0000256" key="3">
    <source>
        <dbReference type="ARBA" id="ARBA00022729"/>
    </source>
</evidence>
<comment type="subcellular location">
    <subcellularLocation>
        <location evidence="1">Secreted</location>
    </subcellularLocation>
</comment>
<dbReference type="OrthoDB" id="4473401at2759"/>
<feature type="domain" description="BPTI/Kunitz inhibitor" evidence="5">
    <location>
        <begin position="57"/>
        <end position="107"/>
    </location>
</feature>
<dbReference type="PROSITE" id="PS00280">
    <property type="entry name" value="BPTI_KUNITZ_1"/>
    <property type="match status" value="1"/>
</dbReference>
<keyword evidence="3" id="KW-0732">Signal</keyword>
<dbReference type="CDD" id="cd00109">
    <property type="entry name" value="Kunitz-type"/>
    <property type="match status" value="1"/>
</dbReference>
<dbReference type="CDD" id="cd22593">
    <property type="entry name" value="Kunitz_conkunitzin"/>
    <property type="match status" value="1"/>
</dbReference>
<dbReference type="GO" id="GO:0048019">
    <property type="term" value="F:receptor antagonist activity"/>
    <property type="evidence" value="ECO:0007669"/>
    <property type="project" value="TreeGrafter"/>
</dbReference>
<dbReference type="InterPro" id="IPR036880">
    <property type="entry name" value="Kunitz_BPTI_sf"/>
</dbReference>
<organism evidence="6 7">
    <name type="scientific">Oesophagostomum dentatum</name>
    <name type="common">Nodular worm</name>
    <dbReference type="NCBI Taxonomy" id="61180"/>
    <lineage>
        <taxon>Eukaryota</taxon>
        <taxon>Metazoa</taxon>
        <taxon>Ecdysozoa</taxon>
        <taxon>Nematoda</taxon>
        <taxon>Chromadorea</taxon>
        <taxon>Rhabditida</taxon>
        <taxon>Rhabditina</taxon>
        <taxon>Rhabditomorpha</taxon>
        <taxon>Strongyloidea</taxon>
        <taxon>Strongylidae</taxon>
        <taxon>Oesophagostomum</taxon>
    </lineage>
</organism>
<evidence type="ECO:0000256" key="4">
    <source>
        <dbReference type="ARBA" id="ARBA00023157"/>
    </source>
</evidence>
<dbReference type="GO" id="GO:0005615">
    <property type="term" value="C:extracellular space"/>
    <property type="evidence" value="ECO:0007669"/>
    <property type="project" value="TreeGrafter"/>
</dbReference>
<dbReference type="InterPro" id="IPR002223">
    <property type="entry name" value="Kunitz_BPTI"/>
</dbReference>
<dbReference type="Proteomes" id="UP000053660">
    <property type="component" value="Unassembled WGS sequence"/>
</dbReference>
<dbReference type="PANTHER" id="PTHR45938">
    <property type="entry name" value="ACP24A4-RELATED"/>
    <property type="match status" value="1"/>
</dbReference>
<protein>
    <submittedName>
        <fullName evidence="6">Kunitz/Bovine pancreatic trypsin inhibitor domain protein</fullName>
    </submittedName>
</protein>
<accession>A0A0B1TDZ5</accession>
<dbReference type="Pfam" id="PF00014">
    <property type="entry name" value="Kunitz_BPTI"/>
    <property type="match status" value="2"/>
</dbReference>
<evidence type="ECO:0000256" key="1">
    <source>
        <dbReference type="ARBA" id="ARBA00004613"/>
    </source>
</evidence>
<feature type="domain" description="BPTI/Kunitz inhibitor" evidence="5">
    <location>
        <begin position="1"/>
        <end position="41"/>
    </location>
</feature>
<evidence type="ECO:0000313" key="6">
    <source>
        <dbReference type="EMBL" id="KHJ95484.1"/>
    </source>
</evidence>
<dbReference type="Gene3D" id="4.10.410.10">
    <property type="entry name" value="Pancreatic trypsin inhibitor Kunitz domain"/>
    <property type="match status" value="2"/>
</dbReference>
<dbReference type="GO" id="GO:0004867">
    <property type="term" value="F:serine-type endopeptidase inhibitor activity"/>
    <property type="evidence" value="ECO:0007669"/>
    <property type="project" value="InterPro"/>
</dbReference>
<dbReference type="PROSITE" id="PS50279">
    <property type="entry name" value="BPTI_KUNITZ_2"/>
    <property type="match status" value="2"/>
</dbReference>
<name>A0A0B1TDZ5_OESDE</name>
<gene>
    <name evidence="6" type="ORF">OESDEN_04571</name>
</gene>
<dbReference type="GO" id="GO:0050431">
    <property type="term" value="F:transforming growth factor beta binding"/>
    <property type="evidence" value="ECO:0007669"/>
    <property type="project" value="TreeGrafter"/>
</dbReference>
<sequence>MENHCRYAYDRMSKQCIMFTYNGCAGNENNFESVAECSQRCPVSTTPPPGPPVTDICDLPIYMGSGYYQETRYAYKQSEQRCISFTYRGHGVNGNNFKSHAECEMKCMKKTAEAIHGNICSWHIGL</sequence>
<keyword evidence="2" id="KW-0964">Secreted</keyword>
<proteinExistence type="predicted"/>
<dbReference type="AlphaFoldDB" id="A0A0B1TDZ5"/>
<dbReference type="PANTHER" id="PTHR45938:SF11">
    <property type="entry name" value="WAP, KAZAL, IMMUNOGLOBULIN, KUNITZ AND NTR DOMAIN-CONTAINING PROTEIN 2-LIKE"/>
    <property type="match status" value="1"/>
</dbReference>
<keyword evidence="4" id="KW-1015">Disulfide bond</keyword>
<reference evidence="6 7" key="1">
    <citation type="submission" date="2014-03" db="EMBL/GenBank/DDBJ databases">
        <title>Draft genome of the hookworm Oesophagostomum dentatum.</title>
        <authorList>
            <person name="Mitreva M."/>
        </authorList>
    </citation>
    <scope>NUCLEOTIDE SEQUENCE [LARGE SCALE GENOMIC DNA]</scope>
    <source>
        <strain evidence="6 7">OD-Hann</strain>
    </source>
</reference>
<keyword evidence="7" id="KW-1185">Reference proteome</keyword>
<evidence type="ECO:0000313" key="7">
    <source>
        <dbReference type="Proteomes" id="UP000053660"/>
    </source>
</evidence>